<dbReference type="Proteomes" id="UP000191135">
    <property type="component" value="Chromosome"/>
</dbReference>
<dbReference type="AlphaFoldDB" id="A0A1U9Z7B5"/>
<name>A0A1U9Z7B5_9HYPH</name>
<proteinExistence type="predicted"/>
<organism evidence="1 2">
    <name type="scientific">Martelella mediterranea DSM 17316</name>
    <dbReference type="NCBI Taxonomy" id="1122214"/>
    <lineage>
        <taxon>Bacteria</taxon>
        <taxon>Pseudomonadati</taxon>
        <taxon>Pseudomonadota</taxon>
        <taxon>Alphaproteobacteria</taxon>
        <taxon>Hyphomicrobiales</taxon>
        <taxon>Aurantimonadaceae</taxon>
        <taxon>Martelella</taxon>
    </lineage>
</organism>
<protein>
    <recommendedName>
        <fullName evidence="3">Cysteine rich repeat protein</fullName>
    </recommendedName>
</protein>
<keyword evidence="2" id="KW-1185">Reference proteome</keyword>
<evidence type="ECO:0008006" key="3">
    <source>
        <dbReference type="Google" id="ProtNLM"/>
    </source>
</evidence>
<sequence length="199" mass="21923">MPSSRRANGALLLLFEASCRGKRTLQLRRPAIRRQSILFGPCEFPIDAFRITRRLTPMSQHEGRFQPNISFKQNATTAPIAGRRFTWSLAFITALSVLISLQAAMAAAPSAAVKQACGAEIRSVCLRPWRLTPDAISACVEENSSKLSPVCQAFWVTASMCQSEMRDVCGGLNPFTIKSCLKNKKHAFSQVCQETLSAE</sequence>
<dbReference type="EMBL" id="CP020330">
    <property type="protein sequence ID" value="AQZ53613.1"/>
    <property type="molecule type" value="Genomic_DNA"/>
</dbReference>
<accession>A0A1U9Z7B5</accession>
<gene>
    <name evidence="1" type="ORF">Mame_04321</name>
</gene>
<evidence type="ECO:0000313" key="2">
    <source>
        <dbReference type="Proteomes" id="UP000191135"/>
    </source>
</evidence>
<reference evidence="1 2" key="1">
    <citation type="submission" date="2017-03" db="EMBL/GenBank/DDBJ databases">
        <title>Foreign affairs: Plasmid Transfer between Roseobacters and Rhizobia.</title>
        <authorList>
            <person name="Bartling P."/>
            <person name="Bunk B."/>
            <person name="Overmann J."/>
            <person name="Brinkmann H."/>
            <person name="Petersen J."/>
        </authorList>
    </citation>
    <scope>NUCLEOTIDE SEQUENCE [LARGE SCALE GENOMIC DNA]</scope>
    <source>
        <strain evidence="1 2">MACL11</strain>
    </source>
</reference>
<dbReference type="KEGG" id="mmed:Mame_04321"/>
<evidence type="ECO:0000313" key="1">
    <source>
        <dbReference type="EMBL" id="AQZ53613.1"/>
    </source>
</evidence>